<feature type="transmembrane region" description="Helical" evidence="1">
    <location>
        <begin position="97"/>
        <end position="118"/>
    </location>
</feature>
<dbReference type="EMBL" id="PGTM01000561">
    <property type="protein sequence ID" value="PJF34209.1"/>
    <property type="molecule type" value="Genomic_DNA"/>
</dbReference>
<proteinExistence type="predicted"/>
<feature type="non-terminal residue" evidence="3">
    <location>
        <position position="148"/>
    </location>
</feature>
<evidence type="ECO:0000259" key="2">
    <source>
        <dbReference type="Pfam" id="PF13231"/>
    </source>
</evidence>
<organism evidence="3 4">
    <name type="scientific">Candidatus Thermofonsia Clade 1 bacterium</name>
    <dbReference type="NCBI Taxonomy" id="2364210"/>
    <lineage>
        <taxon>Bacteria</taxon>
        <taxon>Bacillati</taxon>
        <taxon>Chloroflexota</taxon>
        <taxon>Candidatus Thermofontia</taxon>
        <taxon>Candidatus Thermofonsia Clade 1</taxon>
    </lineage>
</organism>
<dbReference type="AlphaFoldDB" id="A0A2M8P9I4"/>
<accession>A0A2M8P9I4</accession>
<name>A0A2M8P9I4_9CHLR</name>
<keyword evidence="1" id="KW-1133">Transmembrane helix</keyword>
<feature type="transmembrane region" description="Helical" evidence="1">
    <location>
        <begin position="75"/>
        <end position="91"/>
    </location>
</feature>
<feature type="non-terminal residue" evidence="3">
    <location>
        <position position="1"/>
    </location>
</feature>
<protein>
    <recommendedName>
        <fullName evidence="2">Glycosyltransferase RgtA/B/C/D-like domain-containing protein</fullName>
    </recommendedName>
</protein>
<keyword evidence="1" id="KW-0812">Transmembrane</keyword>
<dbReference type="Proteomes" id="UP000229681">
    <property type="component" value="Unassembled WGS sequence"/>
</dbReference>
<keyword evidence="1" id="KW-0472">Membrane</keyword>
<feature type="domain" description="Glycosyltransferase RgtA/B/C/D-like" evidence="2">
    <location>
        <begin position="11"/>
        <end position="114"/>
    </location>
</feature>
<dbReference type="InterPro" id="IPR038731">
    <property type="entry name" value="RgtA/B/C-like"/>
</dbReference>
<feature type="transmembrane region" description="Helical" evidence="1">
    <location>
        <begin position="44"/>
        <end position="68"/>
    </location>
</feature>
<evidence type="ECO:0000313" key="4">
    <source>
        <dbReference type="Proteomes" id="UP000229681"/>
    </source>
</evidence>
<reference evidence="3 4" key="1">
    <citation type="submission" date="2017-11" db="EMBL/GenBank/DDBJ databases">
        <title>Evolution of Phototrophy in the Chloroflexi Phylum Driven by Horizontal Gene Transfer.</title>
        <authorList>
            <person name="Ward L.M."/>
            <person name="Hemp J."/>
            <person name="Shih P.M."/>
            <person name="Mcglynn S.E."/>
            <person name="Fischer W."/>
        </authorList>
    </citation>
    <scope>NUCLEOTIDE SEQUENCE [LARGE SCALE GENOMIC DNA]</scope>
    <source>
        <strain evidence="3">JP3_13</strain>
    </source>
</reference>
<feature type="transmembrane region" description="Helical" evidence="1">
    <location>
        <begin position="130"/>
        <end position="147"/>
    </location>
</feature>
<dbReference type="Pfam" id="PF13231">
    <property type="entry name" value="PMT_2"/>
    <property type="match status" value="1"/>
</dbReference>
<evidence type="ECO:0000313" key="3">
    <source>
        <dbReference type="EMBL" id="PJF34209.1"/>
    </source>
</evidence>
<evidence type="ECO:0000256" key="1">
    <source>
        <dbReference type="SAM" id="Phobius"/>
    </source>
</evidence>
<gene>
    <name evidence="3" type="ORF">CUN49_16715</name>
</gene>
<sequence length="148" mass="16300">ARTVLPYFALNSILLTYIGAARLFSRRAGLIAAALWTLYPHHAVWSQFGDLEVTLTGYFAGTAAFFILAWRQRQVRYAIISGLLLAGALWTKPTAGALIQSLVLIGAVALVAQLAAQRRSVWRALWQNQLARYALLTLIVAFPLGGMW</sequence>
<comment type="caution">
    <text evidence="3">The sequence shown here is derived from an EMBL/GenBank/DDBJ whole genome shotgun (WGS) entry which is preliminary data.</text>
</comment>
<feature type="transmembrane region" description="Helical" evidence="1">
    <location>
        <begin position="7"/>
        <end position="24"/>
    </location>
</feature>